<evidence type="ECO:0000256" key="3">
    <source>
        <dbReference type="ARBA" id="ARBA00022801"/>
    </source>
</evidence>
<evidence type="ECO:0000256" key="5">
    <source>
        <dbReference type="SAM" id="MobiDB-lite"/>
    </source>
</evidence>
<feature type="region of interest" description="Disordered" evidence="5">
    <location>
        <begin position="148"/>
        <end position="174"/>
    </location>
</feature>
<gene>
    <name evidence="7" type="ORF">GCM10009654_35650</name>
</gene>
<dbReference type="PANTHER" id="PTHR43046:SF16">
    <property type="entry name" value="ADP-RIBOSE PYROPHOSPHATASE YJHB-RELATED"/>
    <property type="match status" value="1"/>
</dbReference>
<dbReference type="InterPro" id="IPR020476">
    <property type="entry name" value="Nudix_hydrolase"/>
</dbReference>
<evidence type="ECO:0000256" key="4">
    <source>
        <dbReference type="RuleBase" id="RU003476"/>
    </source>
</evidence>
<reference evidence="7 8" key="1">
    <citation type="journal article" date="2019" name="Int. J. Syst. Evol. Microbiol.">
        <title>The Global Catalogue of Microorganisms (GCM) 10K type strain sequencing project: providing services to taxonomists for standard genome sequencing and annotation.</title>
        <authorList>
            <consortium name="The Broad Institute Genomics Platform"/>
            <consortium name="The Broad Institute Genome Sequencing Center for Infectious Disease"/>
            <person name="Wu L."/>
            <person name="Ma J."/>
        </authorList>
    </citation>
    <scope>NUCLEOTIDE SEQUENCE [LARGE SCALE GENOMIC DNA]</scope>
    <source>
        <strain evidence="7 8">JCM 12696</strain>
    </source>
</reference>
<comment type="caution">
    <text evidence="7">The sequence shown here is derived from an EMBL/GenBank/DDBJ whole genome shotgun (WGS) entry which is preliminary data.</text>
</comment>
<dbReference type="EMBL" id="BAAAKV010000030">
    <property type="protein sequence ID" value="GAA1175346.1"/>
    <property type="molecule type" value="Genomic_DNA"/>
</dbReference>
<evidence type="ECO:0000313" key="8">
    <source>
        <dbReference type="Proteomes" id="UP001501371"/>
    </source>
</evidence>
<dbReference type="Proteomes" id="UP001501371">
    <property type="component" value="Unassembled WGS sequence"/>
</dbReference>
<sequence>MKQELRVAAYAVCVQDGQILLARWVARDGTKRWTLPGGGMEHGEDPRDTVVREVEEETGHTAEITALLGLDSVRRRYPRALGLSADFQGLRIVYEGRITGGTLRPETGGSTDLAAWHPLGAVAGLDRVELVDVALRLWRERPPVGHVVGEGDGHRAGRGDGPAVGTGPAPATGR</sequence>
<feature type="compositionally biased region" description="Basic and acidic residues" evidence="5">
    <location>
        <begin position="148"/>
        <end position="158"/>
    </location>
</feature>
<dbReference type="Pfam" id="PF00293">
    <property type="entry name" value="NUDIX"/>
    <property type="match status" value="1"/>
</dbReference>
<dbReference type="CDD" id="cd02883">
    <property type="entry name" value="NUDIX_Hydrolase"/>
    <property type="match status" value="1"/>
</dbReference>
<protein>
    <recommendedName>
        <fullName evidence="6">Nudix hydrolase domain-containing protein</fullName>
    </recommendedName>
</protein>
<comment type="cofactor">
    <cofactor evidence="1">
        <name>Mg(2+)</name>
        <dbReference type="ChEBI" id="CHEBI:18420"/>
    </cofactor>
</comment>
<keyword evidence="3 4" id="KW-0378">Hydrolase</keyword>
<comment type="similarity">
    <text evidence="2 4">Belongs to the Nudix hydrolase family.</text>
</comment>
<dbReference type="InterPro" id="IPR000086">
    <property type="entry name" value="NUDIX_hydrolase_dom"/>
</dbReference>
<evidence type="ECO:0000256" key="1">
    <source>
        <dbReference type="ARBA" id="ARBA00001946"/>
    </source>
</evidence>
<evidence type="ECO:0000256" key="2">
    <source>
        <dbReference type="ARBA" id="ARBA00005582"/>
    </source>
</evidence>
<dbReference type="InterPro" id="IPR020084">
    <property type="entry name" value="NUDIX_hydrolase_CS"/>
</dbReference>
<dbReference type="PRINTS" id="PR00502">
    <property type="entry name" value="NUDIXFAMILY"/>
</dbReference>
<evidence type="ECO:0000259" key="6">
    <source>
        <dbReference type="PROSITE" id="PS51462"/>
    </source>
</evidence>
<dbReference type="RefSeq" id="WP_344277364.1">
    <property type="nucleotide sequence ID" value="NZ_BAAAKV010000030.1"/>
</dbReference>
<dbReference type="Gene3D" id="3.90.79.10">
    <property type="entry name" value="Nucleoside Triphosphate Pyrophosphohydrolase"/>
    <property type="match status" value="1"/>
</dbReference>
<dbReference type="InterPro" id="IPR015797">
    <property type="entry name" value="NUDIX_hydrolase-like_dom_sf"/>
</dbReference>
<proteinExistence type="inferred from homology"/>
<keyword evidence="8" id="KW-1185">Reference proteome</keyword>
<dbReference type="PANTHER" id="PTHR43046">
    <property type="entry name" value="GDP-MANNOSE MANNOSYL HYDROLASE"/>
    <property type="match status" value="1"/>
</dbReference>
<dbReference type="PROSITE" id="PS00893">
    <property type="entry name" value="NUDIX_BOX"/>
    <property type="match status" value="1"/>
</dbReference>
<organism evidence="7 8">
    <name type="scientific">Streptomyces hebeiensis</name>
    <dbReference type="NCBI Taxonomy" id="229486"/>
    <lineage>
        <taxon>Bacteria</taxon>
        <taxon>Bacillati</taxon>
        <taxon>Actinomycetota</taxon>
        <taxon>Actinomycetes</taxon>
        <taxon>Kitasatosporales</taxon>
        <taxon>Streptomycetaceae</taxon>
        <taxon>Streptomyces</taxon>
    </lineage>
</organism>
<evidence type="ECO:0000313" key="7">
    <source>
        <dbReference type="EMBL" id="GAA1175346.1"/>
    </source>
</evidence>
<feature type="domain" description="Nudix hydrolase" evidence="6">
    <location>
        <begin position="4"/>
        <end position="139"/>
    </location>
</feature>
<dbReference type="SUPFAM" id="SSF55811">
    <property type="entry name" value="Nudix"/>
    <property type="match status" value="1"/>
</dbReference>
<dbReference type="PROSITE" id="PS51462">
    <property type="entry name" value="NUDIX"/>
    <property type="match status" value="1"/>
</dbReference>
<accession>A0ABN1UZ96</accession>
<name>A0ABN1UZ96_9ACTN</name>